<keyword evidence="4" id="KW-1185">Reference proteome</keyword>
<comment type="caution">
    <text evidence="3">The sequence shown here is derived from an EMBL/GenBank/DDBJ whole genome shotgun (WGS) entry which is preliminary data.</text>
</comment>
<gene>
    <name evidence="3" type="ORF">DVH02_15050</name>
</gene>
<proteinExistence type="predicted"/>
<evidence type="ECO:0000256" key="2">
    <source>
        <dbReference type="SAM" id="SignalP"/>
    </source>
</evidence>
<reference evidence="3 4" key="1">
    <citation type="submission" date="2018-07" db="EMBL/GenBank/DDBJ databases">
        <title>Streptomyces species from bats.</title>
        <authorList>
            <person name="Dunlap C."/>
        </authorList>
    </citation>
    <scope>NUCLEOTIDE SEQUENCE [LARGE SCALE GENOMIC DNA]</scope>
    <source>
        <strain evidence="3 4">AC230</strain>
    </source>
</reference>
<dbReference type="RefSeq" id="WP_114624329.1">
    <property type="nucleotide sequence ID" value="NZ_QQNA01000106.1"/>
</dbReference>
<evidence type="ECO:0000256" key="1">
    <source>
        <dbReference type="SAM" id="MobiDB-lite"/>
    </source>
</evidence>
<keyword evidence="2" id="KW-0732">Signal</keyword>
<dbReference type="EMBL" id="QQNA01000106">
    <property type="protein sequence ID" value="RDG37341.1"/>
    <property type="molecule type" value="Genomic_DNA"/>
</dbReference>
<protein>
    <submittedName>
        <fullName evidence="3">Uncharacterized protein</fullName>
    </submittedName>
</protein>
<evidence type="ECO:0000313" key="3">
    <source>
        <dbReference type="EMBL" id="RDG37341.1"/>
    </source>
</evidence>
<name>A0A370B6W5_9ACTN</name>
<dbReference type="Proteomes" id="UP000253741">
    <property type="component" value="Unassembled WGS sequence"/>
</dbReference>
<accession>A0A370B6W5</accession>
<feature type="compositionally biased region" description="Basic and acidic residues" evidence="1">
    <location>
        <begin position="46"/>
        <end position="61"/>
    </location>
</feature>
<organism evidence="3 4">
    <name type="scientific">Streptomyces corynorhini</name>
    <dbReference type="NCBI Taxonomy" id="2282652"/>
    <lineage>
        <taxon>Bacteria</taxon>
        <taxon>Bacillati</taxon>
        <taxon>Actinomycetota</taxon>
        <taxon>Actinomycetes</taxon>
        <taxon>Kitasatosporales</taxon>
        <taxon>Streptomycetaceae</taxon>
        <taxon>Streptomyces</taxon>
    </lineage>
</organism>
<dbReference type="AlphaFoldDB" id="A0A370B6W5"/>
<feature type="chain" id="PRO_5016737902" evidence="2">
    <location>
        <begin position="29"/>
        <end position="61"/>
    </location>
</feature>
<sequence length="61" mass="6469">MPRTRWRPALTAAALLVTTGSLPASANAAPDTTDDTLSVDTSRQGPKTDDTRLPAHQDPLK</sequence>
<feature type="signal peptide" evidence="2">
    <location>
        <begin position="1"/>
        <end position="28"/>
    </location>
</feature>
<feature type="region of interest" description="Disordered" evidence="1">
    <location>
        <begin position="21"/>
        <end position="61"/>
    </location>
</feature>
<evidence type="ECO:0000313" key="4">
    <source>
        <dbReference type="Proteomes" id="UP000253741"/>
    </source>
</evidence>